<dbReference type="Proteomes" id="UP000438429">
    <property type="component" value="Unassembled WGS sequence"/>
</dbReference>
<dbReference type="EMBL" id="VEVO01000019">
    <property type="protein sequence ID" value="KAF0026258.1"/>
    <property type="molecule type" value="Genomic_DNA"/>
</dbReference>
<accession>A0A6A4S269</accession>
<dbReference type="InterPro" id="IPR026180">
    <property type="entry name" value="NSL1"/>
</dbReference>
<name>A0A6A4S269_SCOMX</name>
<dbReference type="GO" id="GO:0035035">
    <property type="term" value="F:histone acetyltransferase binding"/>
    <property type="evidence" value="ECO:0007669"/>
    <property type="project" value="TreeGrafter"/>
</dbReference>
<organism evidence="1 2">
    <name type="scientific">Scophthalmus maximus</name>
    <name type="common">Turbot</name>
    <name type="synonym">Psetta maxima</name>
    <dbReference type="NCBI Taxonomy" id="52904"/>
    <lineage>
        <taxon>Eukaryota</taxon>
        <taxon>Metazoa</taxon>
        <taxon>Chordata</taxon>
        <taxon>Craniata</taxon>
        <taxon>Vertebrata</taxon>
        <taxon>Euteleostomi</taxon>
        <taxon>Actinopterygii</taxon>
        <taxon>Neopterygii</taxon>
        <taxon>Teleostei</taxon>
        <taxon>Neoteleostei</taxon>
        <taxon>Acanthomorphata</taxon>
        <taxon>Carangaria</taxon>
        <taxon>Pleuronectiformes</taxon>
        <taxon>Pleuronectoidei</taxon>
        <taxon>Scophthalmidae</taxon>
        <taxon>Scophthalmus</taxon>
    </lineage>
</organism>
<dbReference type="PANTHER" id="PTHR22443">
    <property type="entry name" value="NON-SPECIFIC LETHAL 1, ISOFORM M"/>
    <property type="match status" value="1"/>
</dbReference>
<gene>
    <name evidence="1" type="ORF">F2P81_020995</name>
</gene>
<evidence type="ECO:0000313" key="1">
    <source>
        <dbReference type="EMBL" id="KAF0026258.1"/>
    </source>
</evidence>
<dbReference type="PANTHER" id="PTHR22443:SF14">
    <property type="entry name" value="KAT8 REGULATORY NSL COMPLEX SUBUNIT 1"/>
    <property type="match status" value="1"/>
</dbReference>
<reference evidence="1 2" key="1">
    <citation type="submission" date="2019-06" db="EMBL/GenBank/DDBJ databases">
        <title>Draft genomes of female and male turbot (Scophthalmus maximus).</title>
        <authorList>
            <person name="Xu H."/>
            <person name="Xu X.-W."/>
            <person name="Shao C."/>
            <person name="Chen S."/>
        </authorList>
    </citation>
    <scope>NUCLEOTIDE SEQUENCE [LARGE SCALE GENOMIC DNA]</scope>
    <source>
        <strain evidence="1">Ysfricsl-2016a</strain>
        <tissue evidence="1">Blood</tissue>
    </source>
</reference>
<protein>
    <submittedName>
        <fullName evidence="1">Uncharacterized protein</fullName>
    </submittedName>
</protein>
<proteinExistence type="predicted"/>
<sequence length="185" mass="21299">MKSFSVNNVSLNRFVWSKLMGTVRRRQGESVFNINNIVIPMSLAKVEKLQYKNILTPRKINGVRIYLNLFIEKVLQHVYMQNIQWKPNRSIQQHFSTFRFSVLQRNQVPAADDVGPRCVKENTVSPSKDSALVRWRDYSSHYGKRRLRSLSVSDRPGVALEDTAPDSRLSNEVWAAGNVETGSLY</sequence>
<dbReference type="GO" id="GO:0044545">
    <property type="term" value="C:NSL complex"/>
    <property type="evidence" value="ECO:0007669"/>
    <property type="project" value="TreeGrafter"/>
</dbReference>
<dbReference type="AlphaFoldDB" id="A0A6A4S269"/>
<evidence type="ECO:0000313" key="2">
    <source>
        <dbReference type="Proteomes" id="UP000438429"/>
    </source>
</evidence>
<comment type="caution">
    <text evidence="1">The sequence shown here is derived from an EMBL/GenBank/DDBJ whole genome shotgun (WGS) entry which is preliminary data.</text>
</comment>